<reference evidence="10 11" key="1">
    <citation type="submission" date="2016-01" db="EMBL/GenBank/DDBJ databases">
        <authorList>
            <person name="Oliw E.H."/>
        </authorList>
    </citation>
    <scope>NUCLEOTIDE SEQUENCE [LARGE SCALE GENOMIC DNA]</scope>
    <source>
        <strain evidence="10 11">CMW7756A</strain>
    </source>
</reference>
<feature type="chain" id="PRO_5007458424" description="membrane dipeptidase" evidence="8">
    <location>
        <begin position="28"/>
        <end position="667"/>
    </location>
</feature>
<name>A0A133PQG6_9FIRM</name>
<dbReference type="NCBIfam" id="NF033678">
    <property type="entry name" value="C69_fam_dipept"/>
    <property type="match status" value="1"/>
</dbReference>
<comment type="caution">
    <text evidence="10">The sequence shown here is derived from an EMBL/GenBank/DDBJ whole genome shotgun (WGS) entry which is preliminary data.</text>
</comment>
<evidence type="ECO:0000256" key="4">
    <source>
        <dbReference type="ARBA" id="ARBA00022670"/>
    </source>
</evidence>
<organism evidence="10">
    <name type="scientific">Peptoniphilus harei</name>
    <dbReference type="NCBI Taxonomy" id="54005"/>
    <lineage>
        <taxon>Bacteria</taxon>
        <taxon>Bacillati</taxon>
        <taxon>Bacillota</taxon>
        <taxon>Tissierellia</taxon>
        <taxon>Tissierellales</taxon>
        <taxon>Peptoniphilaceae</taxon>
        <taxon>Peptoniphilus</taxon>
    </lineage>
</organism>
<keyword evidence="6" id="KW-0224">Dipeptidase</keyword>
<dbReference type="Pfam" id="PF03577">
    <property type="entry name" value="Peptidase_C69"/>
    <property type="match status" value="1"/>
</dbReference>
<evidence type="ECO:0000256" key="8">
    <source>
        <dbReference type="SAM" id="SignalP"/>
    </source>
</evidence>
<evidence type="ECO:0000256" key="3">
    <source>
        <dbReference type="ARBA" id="ARBA00013110"/>
    </source>
</evidence>
<evidence type="ECO:0000256" key="7">
    <source>
        <dbReference type="SAM" id="MobiDB-lite"/>
    </source>
</evidence>
<dbReference type="InterPro" id="IPR005322">
    <property type="entry name" value="Peptidase_C69"/>
</dbReference>
<feature type="region of interest" description="Disordered" evidence="7">
    <location>
        <begin position="324"/>
        <end position="345"/>
    </location>
</feature>
<evidence type="ECO:0000256" key="1">
    <source>
        <dbReference type="ARBA" id="ARBA00001670"/>
    </source>
</evidence>
<dbReference type="Proteomes" id="UP000070174">
    <property type="component" value="Unassembled WGS sequence"/>
</dbReference>
<dbReference type="GO" id="GO:0070004">
    <property type="term" value="F:cysteine-type exopeptidase activity"/>
    <property type="evidence" value="ECO:0007669"/>
    <property type="project" value="InterPro"/>
</dbReference>
<evidence type="ECO:0000256" key="6">
    <source>
        <dbReference type="ARBA" id="ARBA00022997"/>
    </source>
</evidence>
<keyword evidence="8" id="KW-0732">Signal</keyword>
<dbReference type="PANTHER" id="PTHR12994">
    <property type="entry name" value="SECERNIN"/>
    <property type="match status" value="1"/>
</dbReference>
<dbReference type="PROSITE" id="PS51272">
    <property type="entry name" value="SLH"/>
    <property type="match status" value="2"/>
</dbReference>
<accession>A0A133PQG6</accession>
<sequence>MKNSKKRLLIAGLASSMVLSMAVPTFACTGIIVGKDLTTDGSFIFGRTEDYQRNRTMRLVTHPRGEIKKGDKLVDVNNGFTYIHKEDSLKFFSTPDSSKKPKEMEQGVYDAAGYNEAGVGIFCTVSADPSDEVLKADPFVKDGVNEASMTTFLLAHAKSARGAIELLAKTIDEQGASMGDIVAFGDQDEVWYMEIYTGHQYVAIKYPADKFSIFPNDFWLGGVDLKDKENVIASKDIVEVAKKAKTYKETADGLMDMAGSYGPKEIRDTSRSRVWSGIHDLDPNSKIPYDAKRFDLLNDLSEGSEKIDITHALNVFRNRLDGTEFTPSDNKAERKANPKTHKRPIGSINTMQAHIFQIKKGYPKEAPGLMWMTLGSPLNIPWIPIFPDINDSTPEAKNDSPVYDSNSYYWVGSSVNDLVSGNREALGESTRKTVTDFEAKIMKDLPQVEKEWIELYSKDKAKAAEFSTAKTMEWEKEVFDLEKGLQKELSQVSKADLIDHWARKPIIDAINKKLMVGTSDLKFSPNEKITRGEFITILGRLGKLDTKKYAEVKDKNIEAGKFYTEYMNWAVENKLLPKTSKPMANEDITREEMAYTLAAYLKLMGDDTSTLKMVVFDDQKEISDWALGEIEFLVNKGILSGTTNNKFSPKANLTRAEVAQIISKLDK</sequence>
<evidence type="ECO:0000256" key="5">
    <source>
        <dbReference type="ARBA" id="ARBA00022801"/>
    </source>
</evidence>
<comment type="similarity">
    <text evidence="2">Belongs to the peptidase C69 family.</text>
</comment>
<dbReference type="AlphaFoldDB" id="A0A133PQG6"/>
<dbReference type="InterPro" id="IPR047804">
    <property type="entry name" value="C69_dipept_A-like"/>
</dbReference>
<dbReference type="Pfam" id="PF00395">
    <property type="entry name" value="SLH"/>
    <property type="match status" value="2"/>
</dbReference>
<feature type="signal peptide" evidence="8">
    <location>
        <begin position="1"/>
        <end position="27"/>
    </location>
</feature>
<protein>
    <recommendedName>
        <fullName evidence="3">membrane dipeptidase</fullName>
        <ecNumber evidence="3">3.4.13.19</ecNumber>
    </recommendedName>
</protein>
<dbReference type="InterPro" id="IPR001119">
    <property type="entry name" value="SLH_dom"/>
</dbReference>
<dbReference type="GO" id="GO:0006508">
    <property type="term" value="P:proteolysis"/>
    <property type="evidence" value="ECO:0007669"/>
    <property type="project" value="UniProtKB-KW"/>
</dbReference>
<keyword evidence="4" id="KW-0645">Protease</keyword>
<dbReference type="Gene3D" id="3.60.60.10">
    <property type="entry name" value="Penicillin V Acylase, Chain A"/>
    <property type="match status" value="1"/>
</dbReference>
<feature type="domain" description="SLH" evidence="9">
    <location>
        <begin position="613"/>
        <end position="667"/>
    </location>
</feature>
<proteinExistence type="inferred from homology"/>
<comment type="catalytic activity">
    <reaction evidence="1">
        <text>an L-aminoacyl-L-amino acid + H2O = 2 an L-alpha-amino acid</text>
        <dbReference type="Rhea" id="RHEA:48940"/>
        <dbReference type="ChEBI" id="CHEBI:15377"/>
        <dbReference type="ChEBI" id="CHEBI:59869"/>
        <dbReference type="ChEBI" id="CHEBI:77460"/>
        <dbReference type="EC" id="3.4.13.19"/>
    </reaction>
</comment>
<dbReference type="RefSeq" id="WP_060799956.1">
    <property type="nucleotide sequence ID" value="NZ_KQ957096.1"/>
</dbReference>
<evidence type="ECO:0000256" key="2">
    <source>
        <dbReference type="ARBA" id="ARBA00007225"/>
    </source>
</evidence>
<evidence type="ECO:0000259" key="9">
    <source>
        <dbReference type="PROSITE" id="PS51272"/>
    </source>
</evidence>
<dbReference type="PATRIC" id="fig|54005.3.peg.739"/>
<dbReference type="GO" id="GO:0016805">
    <property type="term" value="F:dipeptidase activity"/>
    <property type="evidence" value="ECO:0007669"/>
    <property type="project" value="UniProtKB-KW"/>
</dbReference>
<dbReference type="PANTHER" id="PTHR12994:SF17">
    <property type="entry name" value="LD30995P"/>
    <property type="match status" value="1"/>
</dbReference>
<gene>
    <name evidence="10" type="ORF">HMPREF3229_00752</name>
</gene>
<evidence type="ECO:0000313" key="10">
    <source>
        <dbReference type="EMBL" id="KXA30886.1"/>
    </source>
</evidence>
<dbReference type="EC" id="3.4.13.19" evidence="3"/>
<evidence type="ECO:0000313" key="11">
    <source>
        <dbReference type="Proteomes" id="UP000070174"/>
    </source>
</evidence>
<feature type="domain" description="SLH" evidence="9">
    <location>
        <begin position="489"/>
        <end position="552"/>
    </location>
</feature>
<keyword evidence="5" id="KW-0378">Hydrolase</keyword>
<dbReference type="EMBL" id="LRQE01000023">
    <property type="protein sequence ID" value="KXA30886.1"/>
    <property type="molecule type" value="Genomic_DNA"/>
</dbReference>